<dbReference type="GO" id="GO:0003886">
    <property type="term" value="F:DNA (cytosine-5-)-methyltransferase activity"/>
    <property type="evidence" value="ECO:0007669"/>
    <property type="project" value="UniProtKB-EC"/>
</dbReference>
<feature type="active site" evidence="6">
    <location>
        <position position="76"/>
    </location>
</feature>
<evidence type="ECO:0000313" key="7">
    <source>
        <dbReference type="EMBL" id="EJU21548.1"/>
    </source>
</evidence>
<evidence type="ECO:0000256" key="3">
    <source>
        <dbReference type="ARBA" id="ARBA00022679"/>
    </source>
</evidence>
<dbReference type="AlphaFoldDB" id="J6HFN8"/>
<keyword evidence="2 6" id="KW-0489">Methyltransferase</keyword>
<keyword evidence="4 6" id="KW-0949">S-adenosyl-L-methionine</keyword>
<dbReference type="EC" id="2.1.1.37" evidence="1"/>
<keyword evidence="8" id="KW-1185">Reference proteome</keyword>
<proteinExistence type="inferred from homology"/>
<evidence type="ECO:0000256" key="2">
    <source>
        <dbReference type="ARBA" id="ARBA00022603"/>
    </source>
</evidence>
<name>J6HFN8_9FIRM</name>
<gene>
    <name evidence="7" type="ORF">HMPREF1143_0273</name>
</gene>
<evidence type="ECO:0000256" key="1">
    <source>
        <dbReference type="ARBA" id="ARBA00011975"/>
    </source>
</evidence>
<dbReference type="Gene3D" id="3.40.50.150">
    <property type="entry name" value="Vaccinia Virus protein VP39"/>
    <property type="match status" value="1"/>
</dbReference>
<evidence type="ECO:0000256" key="5">
    <source>
        <dbReference type="ARBA" id="ARBA00022747"/>
    </source>
</evidence>
<dbReference type="PROSITE" id="PS51679">
    <property type="entry name" value="SAM_MT_C5"/>
    <property type="match status" value="1"/>
</dbReference>
<dbReference type="InterPro" id="IPR001525">
    <property type="entry name" value="C5_MeTfrase"/>
</dbReference>
<dbReference type="GO" id="GO:0009307">
    <property type="term" value="P:DNA restriction-modification system"/>
    <property type="evidence" value="ECO:0007669"/>
    <property type="project" value="UniProtKB-KW"/>
</dbReference>
<dbReference type="Pfam" id="PF00145">
    <property type="entry name" value="DNA_methylase"/>
    <property type="match status" value="1"/>
</dbReference>
<accession>J6HFN8</accession>
<dbReference type="InterPro" id="IPR050750">
    <property type="entry name" value="C5-MTase"/>
</dbReference>
<reference evidence="7 8" key="1">
    <citation type="submission" date="2012-07" db="EMBL/GenBank/DDBJ databases">
        <authorList>
            <person name="Durkin A.S."/>
            <person name="McCorrison J."/>
            <person name="Torralba M."/>
            <person name="Gillis M."/>
            <person name="Methe B."/>
            <person name="Sutton G."/>
            <person name="Nelson K.E."/>
        </authorList>
    </citation>
    <scope>NUCLEOTIDE SEQUENCE [LARGE SCALE GENOMIC DNA]</scope>
    <source>
        <strain evidence="7 8">OBRC8</strain>
    </source>
</reference>
<dbReference type="PATRIC" id="fig|796941.3.peg.1563"/>
<dbReference type="Proteomes" id="UP000005244">
    <property type="component" value="Unassembled WGS sequence"/>
</dbReference>
<protein>
    <recommendedName>
        <fullName evidence="1">DNA (cytosine-5-)-methyltransferase</fullName>
        <ecNumber evidence="1">2.1.1.37</ecNumber>
    </recommendedName>
</protein>
<dbReference type="PANTHER" id="PTHR46098:SF1">
    <property type="entry name" value="TRNA (CYTOSINE(38)-C(5))-METHYLTRANSFERASE"/>
    <property type="match status" value="1"/>
</dbReference>
<evidence type="ECO:0000256" key="6">
    <source>
        <dbReference type="PROSITE-ProRule" id="PRU01016"/>
    </source>
</evidence>
<keyword evidence="5" id="KW-0680">Restriction system</keyword>
<dbReference type="REBASE" id="124983">
    <property type="entry name" value="M.PbaOBRC8ORF273P"/>
</dbReference>
<dbReference type="NCBIfam" id="TIGR00675">
    <property type="entry name" value="dcm"/>
    <property type="match status" value="1"/>
</dbReference>
<organism evidence="7 8">
    <name type="scientific">Peptoanaerobacter stomatis</name>
    <dbReference type="NCBI Taxonomy" id="796937"/>
    <lineage>
        <taxon>Bacteria</taxon>
        <taxon>Bacillati</taxon>
        <taxon>Bacillota</taxon>
        <taxon>Clostridia</taxon>
        <taxon>Peptostreptococcales</taxon>
        <taxon>Filifactoraceae</taxon>
        <taxon>Peptoanaerobacter</taxon>
    </lineage>
</organism>
<dbReference type="RefSeq" id="WP_009531370.1">
    <property type="nucleotide sequence ID" value="NZ_ALNK01000027.1"/>
</dbReference>
<dbReference type="InterPro" id="IPR029063">
    <property type="entry name" value="SAM-dependent_MTases_sf"/>
</dbReference>
<comment type="caution">
    <text evidence="7">The sequence shown here is derived from an EMBL/GenBank/DDBJ whole genome shotgun (WGS) entry which is preliminary data.</text>
</comment>
<comment type="similarity">
    <text evidence="6">Belongs to the class I-like SAM-binding methyltransferase superfamily. C5-methyltransferase family.</text>
</comment>
<dbReference type="PANTHER" id="PTHR46098">
    <property type="entry name" value="TRNA (CYTOSINE(38)-C(5))-METHYLTRANSFERASE"/>
    <property type="match status" value="1"/>
</dbReference>
<evidence type="ECO:0000256" key="4">
    <source>
        <dbReference type="ARBA" id="ARBA00022691"/>
    </source>
</evidence>
<evidence type="ECO:0000313" key="8">
    <source>
        <dbReference type="Proteomes" id="UP000005244"/>
    </source>
</evidence>
<dbReference type="EMBL" id="ALNK01000027">
    <property type="protein sequence ID" value="EJU21548.1"/>
    <property type="molecule type" value="Genomic_DNA"/>
</dbReference>
<keyword evidence="3 6" id="KW-0808">Transferase</keyword>
<sequence>MYTSIDLFAGIGGNRLGFDQAFGNNIKTVFISEWDEKAVETYKANFNDSIDVVGDITKVDEKDIPDHDILLADFPCQAFSLAGHKRGFEDGEFSEKR</sequence>
<dbReference type="GO" id="GO:0032259">
    <property type="term" value="P:methylation"/>
    <property type="evidence" value="ECO:0007669"/>
    <property type="project" value="UniProtKB-KW"/>
</dbReference>
<dbReference type="SUPFAM" id="SSF53335">
    <property type="entry name" value="S-adenosyl-L-methionine-dependent methyltransferases"/>
    <property type="match status" value="1"/>
</dbReference>